<keyword evidence="4" id="KW-0808">Transferase</keyword>
<keyword evidence="3" id="KW-0597">Phosphoprotein</keyword>
<sequence length="389" mass="44342">MDVILRDTQVTETQRYRHGNQTLTQTSKERPALLTDIKVDIRTEPLTERYSLTPGKELGRGKFGVVRRCVEKHTGTEFAAKFVRKRRRGQDCRREVIHEVSMLELTSSCSRVINLHEVYETPSEMVLLLEYASGGDLFEQCVAEHTGAFSQEEVKVLMRQILEGVGFLHSNNIVHLDLKPQNLLLTSTNPLGDIKIVDFGLSRVVRENQELREIMGTPEYVAPETLNYEPITTATDMWSIGVLTYVMLTGISPFLGEDKQETFLNISQVNVSYTEEELEALDPSAICFIQAVLLKDPRARLSAEECLRHEWLRGPEWQPHTRKETCIGEEDPPHTPDKDPGVEELIVMTAYTLGQCRHSDSEAFSQEQNPTATCFRFGEPFHNMQKVIY</sequence>
<dbReference type="FunFam" id="3.30.200.20:FF:000175">
    <property type="entry name" value="Serine/threonine-protein kinase 17B"/>
    <property type="match status" value="1"/>
</dbReference>
<dbReference type="Gene3D" id="1.10.510.10">
    <property type="entry name" value="Transferase(Phosphotransferase) domain 1"/>
    <property type="match status" value="1"/>
</dbReference>
<evidence type="ECO:0000259" key="13">
    <source>
        <dbReference type="PROSITE" id="PS50011"/>
    </source>
</evidence>
<evidence type="ECO:0000256" key="1">
    <source>
        <dbReference type="ARBA" id="ARBA00012513"/>
    </source>
</evidence>
<dbReference type="RefSeq" id="XP_031415279.1">
    <property type="nucleotide sequence ID" value="XM_031559419.2"/>
</dbReference>
<accession>A0A6P8ET72</accession>
<evidence type="ECO:0000256" key="8">
    <source>
        <dbReference type="ARBA" id="ARBA00047899"/>
    </source>
</evidence>
<dbReference type="GeneID" id="105906962"/>
<dbReference type="GO" id="GO:0005634">
    <property type="term" value="C:nucleus"/>
    <property type="evidence" value="ECO:0007669"/>
    <property type="project" value="TreeGrafter"/>
</dbReference>
<dbReference type="Pfam" id="PF00069">
    <property type="entry name" value="Pkinase"/>
    <property type="match status" value="1"/>
</dbReference>
<comment type="catalytic activity">
    <reaction evidence="8">
        <text>L-threonyl-[protein] + ATP = O-phospho-L-threonyl-[protein] + ADP + H(+)</text>
        <dbReference type="Rhea" id="RHEA:46608"/>
        <dbReference type="Rhea" id="RHEA-COMP:11060"/>
        <dbReference type="Rhea" id="RHEA-COMP:11605"/>
        <dbReference type="ChEBI" id="CHEBI:15378"/>
        <dbReference type="ChEBI" id="CHEBI:30013"/>
        <dbReference type="ChEBI" id="CHEBI:30616"/>
        <dbReference type="ChEBI" id="CHEBI:61977"/>
        <dbReference type="ChEBI" id="CHEBI:456216"/>
        <dbReference type="EC" id="2.7.11.1"/>
    </reaction>
</comment>
<comment type="similarity">
    <text evidence="10">Belongs to the protein kinase superfamily. CAMK Ser/Thr protein kinase family. DAP kinase subfamily.</text>
</comment>
<evidence type="ECO:0000256" key="5">
    <source>
        <dbReference type="ARBA" id="ARBA00022741"/>
    </source>
</evidence>
<evidence type="ECO:0000256" key="3">
    <source>
        <dbReference type="ARBA" id="ARBA00022553"/>
    </source>
</evidence>
<dbReference type="AlphaFoldDB" id="A0A6P8ET72"/>
<keyword evidence="5 11" id="KW-0547">Nucleotide-binding</keyword>
<dbReference type="InterPro" id="IPR008271">
    <property type="entry name" value="Ser/Thr_kinase_AS"/>
</dbReference>
<evidence type="ECO:0000256" key="6">
    <source>
        <dbReference type="ARBA" id="ARBA00022777"/>
    </source>
</evidence>
<dbReference type="Proteomes" id="UP000515152">
    <property type="component" value="Chromosome 22"/>
</dbReference>
<dbReference type="GO" id="GO:0043065">
    <property type="term" value="P:positive regulation of apoptotic process"/>
    <property type="evidence" value="ECO:0007669"/>
    <property type="project" value="TreeGrafter"/>
</dbReference>
<dbReference type="PROSITE" id="PS00108">
    <property type="entry name" value="PROTEIN_KINASE_ST"/>
    <property type="match status" value="1"/>
</dbReference>
<dbReference type="GO" id="GO:0004674">
    <property type="term" value="F:protein serine/threonine kinase activity"/>
    <property type="evidence" value="ECO:0007669"/>
    <property type="project" value="UniProtKB-KW"/>
</dbReference>
<evidence type="ECO:0000313" key="14">
    <source>
        <dbReference type="Proteomes" id="UP000515152"/>
    </source>
</evidence>
<feature type="binding site" evidence="11">
    <location>
        <position position="85"/>
    </location>
    <ligand>
        <name>ATP</name>
        <dbReference type="ChEBI" id="CHEBI:30616"/>
    </ligand>
</feature>
<name>A0A6P8ET72_CLUHA</name>
<evidence type="ECO:0000256" key="4">
    <source>
        <dbReference type="ARBA" id="ARBA00022679"/>
    </source>
</evidence>
<proteinExistence type="inferred from homology"/>
<keyword evidence="2 12" id="KW-0723">Serine/threonine-protein kinase</keyword>
<organism evidence="14 15">
    <name type="scientific">Clupea harengus</name>
    <name type="common">Atlantic herring</name>
    <dbReference type="NCBI Taxonomy" id="7950"/>
    <lineage>
        <taxon>Eukaryota</taxon>
        <taxon>Metazoa</taxon>
        <taxon>Chordata</taxon>
        <taxon>Craniata</taxon>
        <taxon>Vertebrata</taxon>
        <taxon>Euteleostomi</taxon>
        <taxon>Actinopterygii</taxon>
        <taxon>Neopterygii</taxon>
        <taxon>Teleostei</taxon>
        <taxon>Clupei</taxon>
        <taxon>Clupeiformes</taxon>
        <taxon>Clupeoidei</taxon>
        <taxon>Clupeidae</taxon>
        <taxon>Clupea</taxon>
    </lineage>
</organism>
<evidence type="ECO:0000256" key="10">
    <source>
        <dbReference type="ARBA" id="ARBA00060827"/>
    </source>
</evidence>
<reference evidence="15" key="1">
    <citation type="submission" date="2025-08" db="UniProtKB">
        <authorList>
            <consortium name="RefSeq"/>
        </authorList>
    </citation>
    <scope>IDENTIFICATION</scope>
</reference>
<protein>
    <recommendedName>
        <fullName evidence="1">non-specific serine/threonine protein kinase</fullName>
        <ecNumber evidence="1">2.7.11.1</ecNumber>
    </recommendedName>
</protein>
<evidence type="ECO:0000313" key="15">
    <source>
        <dbReference type="RefSeq" id="XP_031415279.1"/>
    </source>
</evidence>
<dbReference type="FunFam" id="1.10.510.10:FF:000571">
    <property type="entry name" value="Maternal embryonic leucine zipper kinase"/>
    <property type="match status" value="1"/>
</dbReference>
<evidence type="ECO:0000256" key="2">
    <source>
        <dbReference type="ARBA" id="ARBA00022527"/>
    </source>
</evidence>
<dbReference type="PROSITE" id="PS50011">
    <property type="entry name" value="PROTEIN_KINASE_DOM"/>
    <property type="match status" value="1"/>
</dbReference>
<evidence type="ECO:0000256" key="9">
    <source>
        <dbReference type="ARBA" id="ARBA00048679"/>
    </source>
</evidence>
<dbReference type="OrthoDB" id="504170at2759"/>
<dbReference type="SUPFAM" id="SSF56112">
    <property type="entry name" value="Protein kinase-like (PK-like)"/>
    <property type="match status" value="1"/>
</dbReference>
<dbReference type="GO" id="GO:0035556">
    <property type="term" value="P:intracellular signal transduction"/>
    <property type="evidence" value="ECO:0007669"/>
    <property type="project" value="TreeGrafter"/>
</dbReference>
<keyword evidence="7 11" id="KW-0067">ATP-binding</keyword>
<dbReference type="GO" id="GO:0005524">
    <property type="term" value="F:ATP binding"/>
    <property type="evidence" value="ECO:0007669"/>
    <property type="project" value="UniProtKB-UniRule"/>
</dbReference>
<dbReference type="PANTHER" id="PTHR24342:SF6">
    <property type="entry name" value="SERINE_THREONINE-PROTEIN KINASE 17A"/>
    <property type="match status" value="1"/>
</dbReference>
<dbReference type="InterPro" id="IPR017441">
    <property type="entry name" value="Protein_kinase_ATP_BS"/>
</dbReference>
<dbReference type="SMART" id="SM00220">
    <property type="entry name" value="S_TKc"/>
    <property type="match status" value="1"/>
</dbReference>
<dbReference type="KEGG" id="char:105906962"/>
<dbReference type="Gene3D" id="3.30.200.20">
    <property type="entry name" value="Phosphorylase Kinase, domain 1"/>
    <property type="match status" value="1"/>
</dbReference>
<keyword evidence="6 15" id="KW-0418">Kinase</keyword>
<evidence type="ECO:0000256" key="12">
    <source>
        <dbReference type="RuleBase" id="RU000304"/>
    </source>
</evidence>
<comment type="catalytic activity">
    <reaction evidence="9">
        <text>L-seryl-[protein] + ATP = O-phospho-L-seryl-[protein] + ADP + H(+)</text>
        <dbReference type="Rhea" id="RHEA:17989"/>
        <dbReference type="Rhea" id="RHEA-COMP:9863"/>
        <dbReference type="Rhea" id="RHEA-COMP:11604"/>
        <dbReference type="ChEBI" id="CHEBI:15378"/>
        <dbReference type="ChEBI" id="CHEBI:29999"/>
        <dbReference type="ChEBI" id="CHEBI:30616"/>
        <dbReference type="ChEBI" id="CHEBI:83421"/>
        <dbReference type="ChEBI" id="CHEBI:456216"/>
        <dbReference type="EC" id="2.7.11.1"/>
    </reaction>
</comment>
<dbReference type="InterPro" id="IPR011009">
    <property type="entry name" value="Kinase-like_dom_sf"/>
</dbReference>
<evidence type="ECO:0000256" key="7">
    <source>
        <dbReference type="ARBA" id="ARBA00022840"/>
    </source>
</evidence>
<evidence type="ECO:0000256" key="11">
    <source>
        <dbReference type="PROSITE-ProRule" id="PRU10141"/>
    </source>
</evidence>
<dbReference type="PANTHER" id="PTHR24342">
    <property type="entry name" value="SERINE/THREONINE-PROTEIN KINASE 17"/>
    <property type="match status" value="1"/>
</dbReference>
<feature type="domain" description="Protein kinase" evidence="13">
    <location>
        <begin position="52"/>
        <end position="312"/>
    </location>
</feature>
<dbReference type="EC" id="2.7.11.1" evidence="1"/>
<dbReference type="PROSITE" id="PS00107">
    <property type="entry name" value="PROTEIN_KINASE_ATP"/>
    <property type="match status" value="1"/>
</dbReference>
<keyword evidence="14" id="KW-1185">Reference proteome</keyword>
<gene>
    <name evidence="15" type="primary">LOC105906962</name>
</gene>
<dbReference type="InterPro" id="IPR000719">
    <property type="entry name" value="Prot_kinase_dom"/>
</dbReference>